<dbReference type="OMA" id="NEWIERC"/>
<gene>
    <name evidence="7" type="ORF">CMU_013030</name>
</gene>
<dbReference type="GO" id="GO:0005096">
    <property type="term" value="F:GTPase activator activity"/>
    <property type="evidence" value="ECO:0007669"/>
    <property type="project" value="UniProtKB-KW"/>
</dbReference>
<dbReference type="InterPro" id="IPR037278">
    <property type="entry name" value="ARFGAP/RecO"/>
</dbReference>
<dbReference type="AlphaFoldDB" id="B6AEL2"/>
<dbReference type="SMART" id="SM00105">
    <property type="entry name" value="ArfGap"/>
    <property type="match status" value="1"/>
</dbReference>
<dbReference type="InterPro" id="IPR038508">
    <property type="entry name" value="ArfGAP_dom_sf"/>
</dbReference>
<protein>
    <recommendedName>
        <fullName evidence="6">Arf-GAP domain-containing protein</fullName>
    </recommendedName>
</protein>
<dbReference type="PANTHER" id="PTHR45705:SF1">
    <property type="entry name" value="FI20236P1"/>
    <property type="match status" value="1"/>
</dbReference>
<evidence type="ECO:0000256" key="4">
    <source>
        <dbReference type="ARBA" id="ARBA00022833"/>
    </source>
</evidence>
<evidence type="ECO:0000313" key="7">
    <source>
        <dbReference type="EMBL" id="EEA06629.1"/>
    </source>
</evidence>
<dbReference type="VEuPathDB" id="CryptoDB:CMU_013030"/>
<dbReference type="OrthoDB" id="73919at2759"/>
<sequence length="380" mass="43238">MRSIGTTRKTLSFSRNSNNNGTLSLSERLSAIPGNKICADCGAKTPRWASINLGILICIDCSGIHRHLGVHISKVKSISLDTWQNEWIERCSIIGNELSNMYYEYKLPTGFMRPSWNNQQHSVVEQWIRDKYEFKLYVPKNLEPPILLLNRNEDPRKFISDYYLDTLDTKSNGQEKNNTIENKDKTEKLISISKNDLINELNSDLLDIANTRDINIIQENIKNVKKDNKNNNPLMELSNILSDPGINSTCKSSTESTSRIARINTAKQAIAKLYDNISTDNVSNLFDLSNFNNSINNCLQSFERTESFEAEDSIIDQLNTNQVHLNNNQSNNNLVNDIIINNLQTNPCNTENVDVLQNKEKKCPFSSFDAFSIMKDSLSK</sequence>
<feature type="domain" description="Arf-GAP" evidence="6">
    <location>
        <begin position="23"/>
        <end position="145"/>
    </location>
</feature>
<evidence type="ECO:0000256" key="1">
    <source>
        <dbReference type="ARBA" id="ARBA00022468"/>
    </source>
</evidence>
<dbReference type="PANTHER" id="PTHR45705">
    <property type="entry name" value="FI20236P1"/>
    <property type="match status" value="1"/>
</dbReference>
<dbReference type="STRING" id="441375.B6AEL2"/>
<keyword evidence="8" id="KW-1185">Reference proteome</keyword>
<accession>B6AEL2</accession>
<keyword evidence="1" id="KW-0343">GTPase activation</keyword>
<reference evidence="7" key="1">
    <citation type="submission" date="2008-06" db="EMBL/GenBank/DDBJ databases">
        <authorList>
            <person name="Lorenzi H."/>
            <person name="Inman J."/>
            <person name="Miller J."/>
            <person name="Schobel S."/>
            <person name="Amedeo P."/>
            <person name="Caler E.V."/>
            <person name="da Silva J."/>
        </authorList>
    </citation>
    <scope>NUCLEOTIDE SEQUENCE [LARGE SCALE GENOMIC DNA]</scope>
    <source>
        <strain evidence="7">RN66</strain>
    </source>
</reference>
<dbReference type="InterPro" id="IPR051718">
    <property type="entry name" value="ARF_GTPase-activating"/>
</dbReference>
<dbReference type="InterPro" id="IPR001164">
    <property type="entry name" value="ArfGAP_dom"/>
</dbReference>
<evidence type="ECO:0000256" key="2">
    <source>
        <dbReference type="ARBA" id="ARBA00022723"/>
    </source>
</evidence>
<evidence type="ECO:0000259" key="6">
    <source>
        <dbReference type="PROSITE" id="PS50115"/>
    </source>
</evidence>
<dbReference type="PRINTS" id="PR00405">
    <property type="entry name" value="REVINTRACTNG"/>
</dbReference>
<dbReference type="SUPFAM" id="SSF57863">
    <property type="entry name" value="ArfGap/RecO-like zinc finger"/>
    <property type="match status" value="1"/>
</dbReference>
<dbReference type="Proteomes" id="UP000001460">
    <property type="component" value="Unassembled WGS sequence"/>
</dbReference>
<name>B6AEL2_CRYMR</name>
<evidence type="ECO:0000313" key="8">
    <source>
        <dbReference type="Proteomes" id="UP000001460"/>
    </source>
</evidence>
<dbReference type="GeneID" id="6996134"/>
<dbReference type="RefSeq" id="XP_002140978.1">
    <property type="nucleotide sequence ID" value="XM_002140942.1"/>
</dbReference>
<dbReference type="Pfam" id="PF01412">
    <property type="entry name" value="ArfGap"/>
    <property type="match status" value="1"/>
</dbReference>
<keyword evidence="4" id="KW-0862">Zinc</keyword>
<evidence type="ECO:0000256" key="5">
    <source>
        <dbReference type="PROSITE-ProRule" id="PRU00288"/>
    </source>
</evidence>
<dbReference type="GO" id="GO:0008270">
    <property type="term" value="F:zinc ion binding"/>
    <property type="evidence" value="ECO:0007669"/>
    <property type="project" value="UniProtKB-KW"/>
</dbReference>
<dbReference type="GO" id="GO:0005737">
    <property type="term" value="C:cytoplasm"/>
    <property type="evidence" value="ECO:0007669"/>
    <property type="project" value="TreeGrafter"/>
</dbReference>
<keyword evidence="2" id="KW-0479">Metal-binding</keyword>
<proteinExistence type="predicted"/>
<dbReference type="CDD" id="cd08204">
    <property type="entry name" value="ArfGap"/>
    <property type="match status" value="1"/>
</dbReference>
<dbReference type="PROSITE" id="PS50115">
    <property type="entry name" value="ARFGAP"/>
    <property type="match status" value="1"/>
</dbReference>
<dbReference type="Gene3D" id="1.10.220.150">
    <property type="entry name" value="Arf GTPase activating protein"/>
    <property type="match status" value="1"/>
</dbReference>
<organism evidence="7 8">
    <name type="scientific">Cryptosporidium muris (strain RN66)</name>
    <dbReference type="NCBI Taxonomy" id="441375"/>
    <lineage>
        <taxon>Eukaryota</taxon>
        <taxon>Sar</taxon>
        <taxon>Alveolata</taxon>
        <taxon>Apicomplexa</taxon>
        <taxon>Conoidasida</taxon>
        <taxon>Coccidia</taxon>
        <taxon>Eucoccidiorida</taxon>
        <taxon>Eimeriorina</taxon>
        <taxon>Cryptosporidiidae</taxon>
        <taxon>Cryptosporidium</taxon>
    </lineage>
</organism>
<evidence type="ECO:0000256" key="3">
    <source>
        <dbReference type="ARBA" id="ARBA00022771"/>
    </source>
</evidence>
<keyword evidence="3 5" id="KW-0863">Zinc-finger</keyword>
<dbReference type="EMBL" id="DS989730">
    <property type="protein sequence ID" value="EEA06629.1"/>
    <property type="molecule type" value="Genomic_DNA"/>
</dbReference>
<dbReference type="eggNOG" id="KOG0703">
    <property type="taxonomic scope" value="Eukaryota"/>
</dbReference>
<dbReference type="FunFam" id="1.10.220.150:FF:000009">
    <property type="entry name" value="stromal membrane-associated protein 1 isoform X1"/>
    <property type="match status" value="1"/>
</dbReference>